<gene>
    <name evidence="4" type="ORF">DPMN_013992</name>
</gene>
<dbReference type="Gene3D" id="3.30.710.10">
    <property type="entry name" value="Potassium Channel Kv1.1, Chain A"/>
    <property type="match status" value="1"/>
</dbReference>
<evidence type="ECO:0000313" key="5">
    <source>
        <dbReference type="Proteomes" id="UP000828390"/>
    </source>
</evidence>
<dbReference type="SMART" id="SM00225">
    <property type="entry name" value="BTB"/>
    <property type="match status" value="1"/>
</dbReference>
<dbReference type="Pfam" id="PF00651">
    <property type="entry name" value="BTB"/>
    <property type="match status" value="1"/>
</dbReference>
<dbReference type="PANTHER" id="PTHR45632">
    <property type="entry name" value="LD33804P"/>
    <property type="match status" value="1"/>
</dbReference>
<name>A0A9D4N6F9_DREPO</name>
<reference evidence="4" key="2">
    <citation type="submission" date="2020-11" db="EMBL/GenBank/DDBJ databases">
        <authorList>
            <person name="McCartney M.A."/>
            <person name="Auch B."/>
            <person name="Kono T."/>
            <person name="Mallez S."/>
            <person name="Becker A."/>
            <person name="Gohl D.M."/>
            <person name="Silverstein K.A.T."/>
            <person name="Koren S."/>
            <person name="Bechman K.B."/>
            <person name="Herman A."/>
            <person name="Abrahante J.E."/>
            <person name="Garbe J."/>
        </authorList>
    </citation>
    <scope>NUCLEOTIDE SEQUENCE</scope>
    <source>
        <strain evidence="4">Duluth1</strain>
        <tissue evidence="4">Whole animal</tissue>
    </source>
</reference>
<protein>
    <recommendedName>
        <fullName evidence="3">BTB domain-containing protein</fullName>
    </recommendedName>
</protein>
<dbReference type="InterPro" id="IPR011333">
    <property type="entry name" value="SKP1/BTB/POZ_sf"/>
</dbReference>
<keyword evidence="2" id="KW-0677">Repeat</keyword>
<dbReference type="EMBL" id="JAIWYP010000001">
    <property type="protein sequence ID" value="KAH3889925.1"/>
    <property type="molecule type" value="Genomic_DNA"/>
</dbReference>
<keyword evidence="5" id="KW-1185">Reference proteome</keyword>
<dbReference type="InterPro" id="IPR000210">
    <property type="entry name" value="BTB/POZ_dom"/>
</dbReference>
<evidence type="ECO:0000313" key="4">
    <source>
        <dbReference type="EMBL" id="KAH3889925.1"/>
    </source>
</evidence>
<feature type="domain" description="BTB" evidence="3">
    <location>
        <begin position="27"/>
        <end position="85"/>
    </location>
</feature>
<proteinExistence type="predicted"/>
<dbReference type="PROSITE" id="PS50097">
    <property type="entry name" value="BTB"/>
    <property type="match status" value="1"/>
</dbReference>
<dbReference type="AlphaFoldDB" id="A0A9D4N6F9"/>
<dbReference type="CDD" id="cd18186">
    <property type="entry name" value="BTB_POZ_ZBTB_KLHL-like"/>
    <property type="match status" value="1"/>
</dbReference>
<sequence length="603" mass="70043">MDYVQNYEPDSIRKLLKQQVAEQSKVCDVTLISGRWTKRYHLHVLMEAPFFQQAFYNNFQERNFGAVQLHIGSPRTIDMAIMYLYGICPELNMKNIAILLDLAEFFLLPNLKMLCFTWLEKVALSEANVVDILHMCSIYGLNIPEVELFIEQRLLKLLNGDHLLTLSPESVAILFSDQRLSYVPIDLKIKFISQWIRQRQNTRMDQVAELMASIDIPRMLLEKRQQSNHQEHCLITYQPFTFDFKVLAYCFIDRQWYNLQIPAKFKITTVCNNLRIFAEFNSTIFCKGNSFVDGCHFITYDDAEKIVKVHDLERNITKQIAVEYFKPPFEIIYSKLVIKNGICYLMQTEHNNSQNSKSTLLMSPITHICEKVRLNPVLFFKGKVFKWCVNSSKLVAILIITDATNDTCSKNIKTNLLVYDQSSSSRFDVTHLLEDPSEMLEVYGIEQGFAVVDGCHISLIRLQHGSSALARLSMMHVQGEGRFSYAFIDNNCYRFSSTDRTLEWTNSSNLLEHYAITTQWGIVAIPKDIKFDLFSFKNIAHMSLKRTKLMCHFNCPHCELKDEEAEKEWGLEVKSLDFQTCKNSITDSDSDDYFLDKYCNNVL</sequence>
<dbReference type="SUPFAM" id="SSF54695">
    <property type="entry name" value="POZ domain"/>
    <property type="match status" value="1"/>
</dbReference>
<organism evidence="4 5">
    <name type="scientific">Dreissena polymorpha</name>
    <name type="common">Zebra mussel</name>
    <name type="synonym">Mytilus polymorpha</name>
    <dbReference type="NCBI Taxonomy" id="45954"/>
    <lineage>
        <taxon>Eukaryota</taxon>
        <taxon>Metazoa</taxon>
        <taxon>Spiralia</taxon>
        <taxon>Lophotrochozoa</taxon>
        <taxon>Mollusca</taxon>
        <taxon>Bivalvia</taxon>
        <taxon>Autobranchia</taxon>
        <taxon>Heteroconchia</taxon>
        <taxon>Euheterodonta</taxon>
        <taxon>Imparidentia</taxon>
        <taxon>Neoheterodontei</taxon>
        <taxon>Myida</taxon>
        <taxon>Dreissenoidea</taxon>
        <taxon>Dreissenidae</taxon>
        <taxon>Dreissena</taxon>
    </lineage>
</organism>
<keyword evidence="1" id="KW-0880">Kelch repeat</keyword>
<dbReference type="PANTHER" id="PTHR45632:SF3">
    <property type="entry name" value="KELCH-LIKE PROTEIN 32"/>
    <property type="match status" value="1"/>
</dbReference>
<accession>A0A9D4N6F9</accession>
<evidence type="ECO:0000256" key="1">
    <source>
        <dbReference type="ARBA" id="ARBA00022441"/>
    </source>
</evidence>
<dbReference type="Proteomes" id="UP000828390">
    <property type="component" value="Unassembled WGS sequence"/>
</dbReference>
<evidence type="ECO:0000256" key="2">
    <source>
        <dbReference type="ARBA" id="ARBA00022737"/>
    </source>
</evidence>
<reference evidence="4" key="1">
    <citation type="journal article" date="2019" name="bioRxiv">
        <title>The Genome of the Zebra Mussel, Dreissena polymorpha: A Resource for Invasive Species Research.</title>
        <authorList>
            <person name="McCartney M.A."/>
            <person name="Auch B."/>
            <person name="Kono T."/>
            <person name="Mallez S."/>
            <person name="Zhang Y."/>
            <person name="Obille A."/>
            <person name="Becker A."/>
            <person name="Abrahante J.E."/>
            <person name="Garbe J."/>
            <person name="Badalamenti J.P."/>
            <person name="Herman A."/>
            <person name="Mangelson H."/>
            <person name="Liachko I."/>
            <person name="Sullivan S."/>
            <person name="Sone E.D."/>
            <person name="Koren S."/>
            <person name="Silverstein K.A.T."/>
            <person name="Beckman K.B."/>
            <person name="Gohl D.M."/>
        </authorList>
    </citation>
    <scope>NUCLEOTIDE SEQUENCE</scope>
    <source>
        <strain evidence="4">Duluth1</strain>
        <tissue evidence="4">Whole animal</tissue>
    </source>
</reference>
<dbReference type="OrthoDB" id="6155786at2759"/>
<comment type="caution">
    <text evidence="4">The sequence shown here is derived from an EMBL/GenBank/DDBJ whole genome shotgun (WGS) entry which is preliminary data.</text>
</comment>
<evidence type="ECO:0000259" key="3">
    <source>
        <dbReference type="PROSITE" id="PS50097"/>
    </source>
</evidence>